<dbReference type="Gramene" id="EFJ04413">
    <property type="protein sequence ID" value="EFJ04413"/>
    <property type="gene ID" value="SELMODRAFT_432440"/>
</dbReference>
<keyword evidence="3" id="KW-1185">Reference proteome</keyword>
<sequence>MGKQHSTAMCPLTKEFIFKPTAKRIRALGDWLHEVSLYKFSCIMEKEYKINIAKRMLLAFQEEMIIENYHSGSSLQMSNVTNEAKPRLKFLISTLEMCKSSSSASKAIVILYDNLQHKIKVNITSYLHEKLIKEIHSATKLIYSGQKCETLTLPYVTALVPALNLTFPLSVKVPPTTLQTRRKQECASKRREDLLHKSNKEYEEEQEEEEDKKELLPPTTTPPAKRTKITTVSPPKNRTKSTTSQIKSIISKEKP</sequence>
<evidence type="ECO:0000313" key="2">
    <source>
        <dbReference type="EMBL" id="EFJ04413.1"/>
    </source>
</evidence>
<feature type="compositionally biased region" description="Acidic residues" evidence="1">
    <location>
        <begin position="202"/>
        <end position="211"/>
    </location>
</feature>
<protein>
    <submittedName>
        <fullName evidence="2">Uncharacterized protein</fullName>
    </submittedName>
</protein>
<dbReference type="EMBL" id="GL377885">
    <property type="protein sequence ID" value="EFJ04413.1"/>
    <property type="molecule type" value="Genomic_DNA"/>
</dbReference>
<dbReference type="HOGENOM" id="CLU_1091552_0_0_1"/>
<dbReference type="AlphaFoldDB" id="D8TG04"/>
<name>D8TG04_SELML</name>
<organism evidence="3">
    <name type="scientific">Selaginella moellendorffii</name>
    <name type="common">Spikemoss</name>
    <dbReference type="NCBI Taxonomy" id="88036"/>
    <lineage>
        <taxon>Eukaryota</taxon>
        <taxon>Viridiplantae</taxon>
        <taxon>Streptophyta</taxon>
        <taxon>Embryophyta</taxon>
        <taxon>Tracheophyta</taxon>
        <taxon>Lycopodiopsida</taxon>
        <taxon>Selaginellales</taxon>
        <taxon>Selaginellaceae</taxon>
        <taxon>Selaginella</taxon>
    </lineage>
</organism>
<reference evidence="2 3" key="1">
    <citation type="journal article" date="2011" name="Science">
        <title>The Selaginella genome identifies genetic changes associated with the evolution of vascular plants.</title>
        <authorList>
            <person name="Banks J.A."/>
            <person name="Nishiyama T."/>
            <person name="Hasebe M."/>
            <person name="Bowman J.L."/>
            <person name="Gribskov M."/>
            <person name="dePamphilis C."/>
            <person name="Albert V.A."/>
            <person name="Aono N."/>
            <person name="Aoyama T."/>
            <person name="Ambrose B.A."/>
            <person name="Ashton N.W."/>
            <person name="Axtell M.J."/>
            <person name="Barker E."/>
            <person name="Barker M.S."/>
            <person name="Bennetzen J.L."/>
            <person name="Bonawitz N.D."/>
            <person name="Chapple C."/>
            <person name="Cheng C."/>
            <person name="Correa L.G."/>
            <person name="Dacre M."/>
            <person name="DeBarry J."/>
            <person name="Dreyer I."/>
            <person name="Elias M."/>
            <person name="Engstrom E.M."/>
            <person name="Estelle M."/>
            <person name="Feng L."/>
            <person name="Finet C."/>
            <person name="Floyd S.K."/>
            <person name="Frommer W.B."/>
            <person name="Fujita T."/>
            <person name="Gramzow L."/>
            <person name="Gutensohn M."/>
            <person name="Harholt J."/>
            <person name="Hattori M."/>
            <person name="Heyl A."/>
            <person name="Hirai T."/>
            <person name="Hiwatashi Y."/>
            <person name="Ishikawa M."/>
            <person name="Iwata M."/>
            <person name="Karol K.G."/>
            <person name="Koehler B."/>
            <person name="Kolukisaoglu U."/>
            <person name="Kubo M."/>
            <person name="Kurata T."/>
            <person name="Lalonde S."/>
            <person name="Li K."/>
            <person name="Li Y."/>
            <person name="Litt A."/>
            <person name="Lyons E."/>
            <person name="Manning G."/>
            <person name="Maruyama T."/>
            <person name="Michael T.P."/>
            <person name="Mikami K."/>
            <person name="Miyazaki S."/>
            <person name="Morinaga S."/>
            <person name="Murata T."/>
            <person name="Mueller-Roeber B."/>
            <person name="Nelson D.R."/>
            <person name="Obara M."/>
            <person name="Oguri Y."/>
            <person name="Olmstead R.G."/>
            <person name="Onodera N."/>
            <person name="Petersen B.L."/>
            <person name="Pils B."/>
            <person name="Prigge M."/>
            <person name="Rensing S.A."/>
            <person name="Riano-Pachon D.M."/>
            <person name="Roberts A.W."/>
            <person name="Sato Y."/>
            <person name="Scheller H.V."/>
            <person name="Schulz B."/>
            <person name="Schulz C."/>
            <person name="Shakirov E.V."/>
            <person name="Shibagaki N."/>
            <person name="Shinohara N."/>
            <person name="Shippen D.E."/>
            <person name="Soerensen I."/>
            <person name="Sotooka R."/>
            <person name="Sugimoto N."/>
            <person name="Sugita M."/>
            <person name="Sumikawa N."/>
            <person name="Tanurdzic M."/>
            <person name="Theissen G."/>
            <person name="Ulvskov P."/>
            <person name="Wakazuki S."/>
            <person name="Weng J.K."/>
            <person name="Willats W.W."/>
            <person name="Wipf D."/>
            <person name="Wolf P.G."/>
            <person name="Yang L."/>
            <person name="Zimmer A.D."/>
            <person name="Zhu Q."/>
            <person name="Mitros T."/>
            <person name="Hellsten U."/>
            <person name="Loque D."/>
            <person name="Otillar R."/>
            <person name="Salamov A."/>
            <person name="Schmutz J."/>
            <person name="Shapiro H."/>
            <person name="Lindquist E."/>
            <person name="Lucas S."/>
            <person name="Rokhsar D."/>
            <person name="Grigoriev I.V."/>
        </authorList>
    </citation>
    <scope>NUCLEOTIDE SEQUENCE [LARGE SCALE GENOMIC DNA]</scope>
</reference>
<gene>
    <name evidence="2" type="ORF">SELMODRAFT_432440</name>
</gene>
<dbReference type="KEGG" id="smo:SELMODRAFT_432440"/>
<feature type="region of interest" description="Disordered" evidence="1">
    <location>
        <begin position="182"/>
        <end position="255"/>
    </location>
</feature>
<proteinExistence type="predicted"/>
<evidence type="ECO:0000313" key="3">
    <source>
        <dbReference type="Proteomes" id="UP000001514"/>
    </source>
</evidence>
<dbReference type="Proteomes" id="UP000001514">
    <property type="component" value="Unassembled WGS sequence"/>
</dbReference>
<feature type="compositionally biased region" description="Basic and acidic residues" evidence="1">
    <location>
        <begin position="182"/>
        <end position="201"/>
    </location>
</feature>
<accession>D8TG04</accession>
<evidence type="ECO:0000256" key="1">
    <source>
        <dbReference type="SAM" id="MobiDB-lite"/>
    </source>
</evidence>
<feature type="compositionally biased region" description="Low complexity" evidence="1">
    <location>
        <begin position="240"/>
        <end position="249"/>
    </location>
</feature>
<dbReference type="InParanoid" id="D8TG04"/>